<keyword evidence="2" id="KW-1185">Reference proteome</keyword>
<comment type="caution">
    <text evidence="1">The sequence shown here is derived from an EMBL/GenBank/DDBJ whole genome shotgun (WGS) entry which is preliminary data.</text>
</comment>
<organism evidence="1 2">
    <name type="scientific">Anthostomella pinea</name>
    <dbReference type="NCBI Taxonomy" id="933095"/>
    <lineage>
        <taxon>Eukaryota</taxon>
        <taxon>Fungi</taxon>
        <taxon>Dikarya</taxon>
        <taxon>Ascomycota</taxon>
        <taxon>Pezizomycotina</taxon>
        <taxon>Sordariomycetes</taxon>
        <taxon>Xylariomycetidae</taxon>
        <taxon>Xylariales</taxon>
        <taxon>Xylariaceae</taxon>
        <taxon>Anthostomella</taxon>
    </lineage>
</organism>
<sequence>MASPLIAIEDDDVALLKLSQLCLPPWDDRVATRTLRPERPEYAMTLQLPPSAKWDRSVAAILYVMECNGDALGMESNIESTAVIDTFVSKTGTGISAFSHPYSSKCFLWTMASEPFQYMPVPGRKTASSGSLDGTAICGTCQGYLNATLFTNCRKDHADFALMLYYYHTHRQTLEPADYRDGMTGYTGVLQEIISQVPLRGNDELARKLSVDVNELIPKVVRDAGKRARMIAMAEDIADRFGIPLRATENCVLPKPVFDTTHQYGLAVKKRTGWIGRICSWFSEPSGPAVTENVQAL</sequence>
<dbReference type="AlphaFoldDB" id="A0AAI8VMU2"/>
<name>A0AAI8VMU2_9PEZI</name>
<accession>A0AAI8VMU2</accession>
<evidence type="ECO:0000313" key="1">
    <source>
        <dbReference type="EMBL" id="CAJ2507768.1"/>
    </source>
</evidence>
<dbReference type="Proteomes" id="UP001295740">
    <property type="component" value="Unassembled WGS sequence"/>
</dbReference>
<protein>
    <submittedName>
        <fullName evidence="1">Uu.00g089540.m01.CDS01</fullName>
    </submittedName>
</protein>
<evidence type="ECO:0000313" key="2">
    <source>
        <dbReference type="Proteomes" id="UP001295740"/>
    </source>
</evidence>
<proteinExistence type="predicted"/>
<dbReference type="EMBL" id="CAUWAG010000010">
    <property type="protein sequence ID" value="CAJ2507768.1"/>
    <property type="molecule type" value="Genomic_DNA"/>
</dbReference>
<gene>
    <name evidence="1" type="ORF">KHLLAP_LOCUS8236</name>
</gene>
<reference evidence="1" key="1">
    <citation type="submission" date="2023-10" db="EMBL/GenBank/DDBJ databases">
        <authorList>
            <person name="Hackl T."/>
        </authorList>
    </citation>
    <scope>NUCLEOTIDE SEQUENCE</scope>
</reference>